<feature type="domain" description="GAG-pre-integrase" evidence="1">
    <location>
        <begin position="34"/>
        <end position="101"/>
    </location>
</feature>
<evidence type="ECO:0000259" key="1">
    <source>
        <dbReference type="Pfam" id="PF13976"/>
    </source>
</evidence>
<evidence type="ECO:0000313" key="2">
    <source>
        <dbReference type="EMBL" id="WVZ75579.1"/>
    </source>
</evidence>
<dbReference type="InterPro" id="IPR039537">
    <property type="entry name" value="Retrotran_Ty1/copia-like"/>
</dbReference>
<dbReference type="Proteomes" id="UP001341281">
    <property type="component" value="Chromosome 05"/>
</dbReference>
<dbReference type="InterPro" id="IPR025724">
    <property type="entry name" value="GAG-pre-integrase_dom"/>
</dbReference>
<keyword evidence="3" id="KW-1185">Reference proteome</keyword>
<organism evidence="2 3">
    <name type="scientific">Paspalum notatum var. saurae</name>
    <dbReference type="NCBI Taxonomy" id="547442"/>
    <lineage>
        <taxon>Eukaryota</taxon>
        <taxon>Viridiplantae</taxon>
        <taxon>Streptophyta</taxon>
        <taxon>Embryophyta</taxon>
        <taxon>Tracheophyta</taxon>
        <taxon>Spermatophyta</taxon>
        <taxon>Magnoliopsida</taxon>
        <taxon>Liliopsida</taxon>
        <taxon>Poales</taxon>
        <taxon>Poaceae</taxon>
        <taxon>PACMAD clade</taxon>
        <taxon>Panicoideae</taxon>
        <taxon>Andropogonodae</taxon>
        <taxon>Paspaleae</taxon>
        <taxon>Paspalinae</taxon>
        <taxon>Paspalum</taxon>
    </lineage>
</organism>
<reference evidence="2 3" key="1">
    <citation type="submission" date="2024-02" db="EMBL/GenBank/DDBJ databases">
        <title>High-quality chromosome-scale genome assembly of Pensacola bahiagrass (Paspalum notatum Flugge var. saurae).</title>
        <authorList>
            <person name="Vega J.M."/>
            <person name="Podio M."/>
            <person name="Orjuela J."/>
            <person name="Siena L.A."/>
            <person name="Pessino S.C."/>
            <person name="Combes M.C."/>
            <person name="Mariac C."/>
            <person name="Albertini E."/>
            <person name="Pupilli F."/>
            <person name="Ortiz J.P.A."/>
            <person name="Leblanc O."/>
        </authorList>
    </citation>
    <scope>NUCLEOTIDE SEQUENCE [LARGE SCALE GENOMIC DNA]</scope>
    <source>
        <strain evidence="2">R1</strain>
        <tissue evidence="2">Leaf</tissue>
    </source>
</reference>
<dbReference type="Pfam" id="PF13976">
    <property type="entry name" value="gag_pre-integrs"/>
    <property type="match status" value="1"/>
</dbReference>
<dbReference type="PANTHER" id="PTHR42648:SF25">
    <property type="entry name" value="RNA-DIRECTED DNA POLYMERASE"/>
    <property type="match status" value="1"/>
</dbReference>
<proteinExistence type="predicted"/>
<evidence type="ECO:0000313" key="3">
    <source>
        <dbReference type="Proteomes" id="UP001341281"/>
    </source>
</evidence>
<protein>
    <recommendedName>
        <fullName evidence="1">GAG-pre-integrase domain-containing protein</fullName>
    </recommendedName>
</protein>
<sequence length="141" mass="16245">MDKRGRKVLIKRGELTIRDRELHLLTKVKRSANRLYLLKLNIVQPMCLAAVRDEEAWLWHAQFRHLNFEALARMSRAGMARGLPQLEHVEELCDSCLAGKQRSLFAKKAKYRVGDRLELVHGDLCGPISLATHVGRKYRST</sequence>
<dbReference type="EMBL" id="CP144749">
    <property type="protein sequence ID" value="WVZ75579.1"/>
    <property type="molecule type" value="Genomic_DNA"/>
</dbReference>
<accession>A0AAQ3TP81</accession>
<dbReference type="PANTHER" id="PTHR42648">
    <property type="entry name" value="TRANSPOSASE, PUTATIVE-RELATED"/>
    <property type="match status" value="1"/>
</dbReference>
<gene>
    <name evidence="2" type="ORF">U9M48_023618</name>
</gene>
<name>A0AAQ3TP81_PASNO</name>
<dbReference type="AlphaFoldDB" id="A0AAQ3TP81"/>